<evidence type="ECO:0000313" key="2">
    <source>
        <dbReference type="Proteomes" id="UP001589667"/>
    </source>
</evidence>
<keyword evidence="2" id="KW-1185">Reference proteome</keyword>
<evidence type="ECO:0008006" key="3">
    <source>
        <dbReference type="Google" id="ProtNLM"/>
    </source>
</evidence>
<dbReference type="RefSeq" id="WP_157424669.1">
    <property type="nucleotide sequence ID" value="NZ_BAAANI010000007.1"/>
</dbReference>
<accession>A0ABV5SS41</accession>
<proteinExistence type="predicted"/>
<sequence length="182" mass="19491">MASETVGSNTDGVGDDAVAAATGQPREVWFARLDEAGAQRDGWTHKAVATWLVAEHGVDPWWAQNVTVAYEQARGLRRPGQRQDGSYEASVTRSVDLEKTAALRALARVVESALGTAPLALNLAAKHPTARFPLADGEFVLASSSDRPGGRSSIGLTWGRMPGEERLAEVKARMREWLAAIG</sequence>
<dbReference type="EMBL" id="JBHMBL010000001">
    <property type="protein sequence ID" value="MFB9641904.1"/>
    <property type="molecule type" value="Genomic_DNA"/>
</dbReference>
<organism evidence="1 2">
    <name type="scientific">Agromyces lapidis</name>
    <dbReference type="NCBI Taxonomy" id="279574"/>
    <lineage>
        <taxon>Bacteria</taxon>
        <taxon>Bacillati</taxon>
        <taxon>Actinomycetota</taxon>
        <taxon>Actinomycetes</taxon>
        <taxon>Micrococcales</taxon>
        <taxon>Microbacteriaceae</taxon>
        <taxon>Agromyces</taxon>
    </lineage>
</organism>
<protein>
    <recommendedName>
        <fullName evidence="3">DUF4287 domain-containing protein</fullName>
    </recommendedName>
</protein>
<name>A0ABV5SS41_9MICO</name>
<gene>
    <name evidence="1" type="ORF">ACFFQV_06315</name>
</gene>
<reference evidence="1 2" key="1">
    <citation type="submission" date="2024-09" db="EMBL/GenBank/DDBJ databases">
        <authorList>
            <person name="Sun Q."/>
            <person name="Mori K."/>
        </authorList>
    </citation>
    <scope>NUCLEOTIDE SEQUENCE [LARGE SCALE GENOMIC DNA]</scope>
    <source>
        <strain evidence="1 2">JCM 14321</strain>
    </source>
</reference>
<comment type="caution">
    <text evidence="1">The sequence shown here is derived from an EMBL/GenBank/DDBJ whole genome shotgun (WGS) entry which is preliminary data.</text>
</comment>
<dbReference type="Proteomes" id="UP001589667">
    <property type="component" value="Unassembled WGS sequence"/>
</dbReference>
<evidence type="ECO:0000313" key="1">
    <source>
        <dbReference type="EMBL" id="MFB9641904.1"/>
    </source>
</evidence>